<evidence type="ECO:0000313" key="4">
    <source>
        <dbReference type="Proteomes" id="UP000028999"/>
    </source>
</evidence>
<feature type="compositionally biased region" description="Acidic residues" evidence="1">
    <location>
        <begin position="28"/>
        <end position="37"/>
    </location>
</feature>
<evidence type="ECO:0000313" key="3">
    <source>
        <dbReference type="EMBL" id="CDY48569.1"/>
    </source>
</evidence>
<evidence type="ECO:0000256" key="2">
    <source>
        <dbReference type="SAM" id="SignalP"/>
    </source>
</evidence>
<evidence type="ECO:0000256" key="1">
    <source>
        <dbReference type="SAM" id="MobiDB-lite"/>
    </source>
</evidence>
<feature type="compositionally biased region" description="Basic and acidic residues" evidence="1">
    <location>
        <begin position="157"/>
        <end position="167"/>
    </location>
</feature>
<accession>A0A078IGR6</accession>
<dbReference type="Gramene" id="CDY48569">
    <property type="protein sequence ID" value="CDY48569"/>
    <property type="gene ID" value="GSBRNA2T00091305001"/>
</dbReference>
<dbReference type="STRING" id="3708.A0A078IGR6"/>
<dbReference type="OMA" id="CLTIVMN"/>
<protein>
    <submittedName>
        <fullName evidence="3">BnaA09g01650D protein</fullName>
    </submittedName>
</protein>
<dbReference type="EMBL" id="LK032779">
    <property type="protein sequence ID" value="CDY48569.1"/>
    <property type="molecule type" value="Genomic_DNA"/>
</dbReference>
<proteinExistence type="predicted"/>
<feature type="signal peptide" evidence="2">
    <location>
        <begin position="1"/>
        <end position="18"/>
    </location>
</feature>
<dbReference type="PaxDb" id="3708-A0A078IGR6"/>
<feature type="compositionally biased region" description="Basic and acidic residues" evidence="1">
    <location>
        <begin position="95"/>
        <end position="110"/>
    </location>
</feature>
<sequence length="167" mass="18828">MCLTIVMNYTLLSSLAMATSPSDKLVQEEEVGTDEVVDPAKITHEEDEARTEEEEVRTEEEEDEPKEEAIESLLESTRNLNIEDEETNQGAENQNRQEDPITTHRSDQTMDRGSTSLASDQNRPLDSDPNTSPISLSVQDQGTENQNPQEQSMVHPKLYDHQEPLSD</sequence>
<dbReference type="AlphaFoldDB" id="A0A078IGR6"/>
<name>A0A078IGR6_BRANA</name>
<keyword evidence="4" id="KW-1185">Reference proteome</keyword>
<feature type="compositionally biased region" description="Acidic residues" evidence="1">
    <location>
        <begin position="45"/>
        <end position="66"/>
    </location>
</feature>
<feature type="region of interest" description="Disordered" evidence="1">
    <location>
        <begin position="18"/>
        <end position="167"/>
    </location>
</feature>
<dbReference type="Proteomes" id="UP000028999">
    <property type="component" value="Unassembled WGS sequence"/>
</dbReference>
<feature type="chain" id="PRO_5001738082" evidence="2">
    <location>
        <begin position="19"/>
        <end position="167"/>
    </location>
</feature>
<gene>
    <name evidence="3" type="primary">BnaA09g01650D</name>
    <name evidence="3" type="ORF">GSBRNA2T00091305001</name>
</gene>
<keyword evidence="2" id="KW-0732">Signal</keyword>
<reference evidence="3 4" key="1">
    <citation type="journal article" date="2014" name="Science">
        <title>Plant genetics. Early allopolyploid evolution in the post-Neolithic Brassica napus oilseed genome.</title>
        <authorList>
            <person name="Chalhoub B."/>
            <person name="Denoeud F."/>
            <person name="Liu S."/>
            <person name="Parkin I.A."/>
            <person name="Tang H."/>
            <person name="Wang X."/>
            <person name="Chiquet J."/>
            <person name="Belcram H."/>
            <person name="Tong C."/>
            <person name="Samans B."/>
            <person name="Correa M."/>
            <person name="Da Silva C."/>
            <person name="Just J."/>
            <person name="Falentin C."/>
            <person name="Koh C.S."/>
            <person name="Le Clainche I."/>
            <person name="Bernard M."/>
            <person name="Bento P."/>
            <person name="Noel B."/>
            <person name="Labadie K."/>
            <person name="Alberti A."/>
            <person name="Charles M."/>
            <person name="Arnaud D."/>
            <person name="Guo H."/>
            <person name="Daviaud C."/>
            <person name="Alamery S."/>
            <person name="Jabbari K."/>
            <person name="Zhao M."/>
            <person name="Edger P.P."/>
            <person name="Chelaifa H."/>
            <person name="Tack D."/>
            <person name="Lassalle G."/>
            <person name="Mestiri I."/>
            <person name="Schnel N."/>
            <person name="Le Paslier M.C."/>
            <person name="Fan G."/>
            <person name="Renault V."/>
            <person name="Bayer P.E."/>
            <person name="Golicz A.A."/>
            <person name="Manoli S."/>
            <person name="Lee T.H."/>
            <person name="Thi V.H."/>
            <person name="Chalabi S."/>
            <person name="Hu Q."/>
            <person name="Fan C."/>
            <person name="Tollenaere R."/>
            <person name="Lu Y."/>
            <person name="Battail C."/>
            <person name="Shen J."/>
            <person name="Sidebottom C.H."/>
            <person name="Wang X."/>
            <person name="Canaguier A."/>
            <person name="Chauveau A."/>
            <person name="Berard A."/>
            <person name="Deniot G."/>
            <person name="Guan M."/>
            <person name="Liu Z."/>
            <person name="Sun F."/>
            <person name="Lim Y.P."/>
            <person name="Lyons E."/>
            <person name="Town C.D."/>
            <person name="Bancroft I."/>
            <person name="Wang X."/>
            <person name="Meng J."/>
            <person name="Ma J."/>
            <person name="Pires J.C."/>
            <person name="King G.J."/>
            <person name="Brunel D."/>
            <person name="Delourme R."/>
            <person name="Renard M."/>
            <person name="Aury J.M."/>
            <person name="Adams K.L."/>
            <person name="Batley J."/>
            <person name="Snowdon R.J."/>
            <person name="Tost J."/>
            <person name="Edwards D."/>
            <person name="Zhou Y."/>
            <person name="Hua W."/>
            <person name="Sharpe A.G."/>
            <person name="Paterson A.H."/>
            <person name="Guan C."/>
            <person name="Wincker P."/>
        </authorList>
    </citation>
    <scope>NUCLEOTIDE SEQUENCE [LARGE SCALE GENOMIC DNA]</scope>
    <source>
        <strain evidence="4">cv. Darmor-bzh</strain>
    </source>
</reference>
<feature type="compositionally biased region" description="Polar residues" evidence="1">
    <location>
        <begin position="111"/>
        <end position="152"/>
    </location>
</feature>
<organism evidence="3 4">
    <name type="scientific">Brassica napus</name>
    <name type="common">Rape</name>
    <dbReference type="NCBI Taxonomy" id="3708"/>
    <lineage>
        <taxon>Eukaryota</taxon>
        <taxon>Viridiplantae</taxon>
        <taxon>Streptophyta</taxon>
        <taxon>Embryophyta</taxon>
        <taxon>Tracheophyta</taxon>
        <taxon>Spermatophyta</taxon>
        <taxon>Magnoliopsida</taxon>
        <taxon>eudicotyledons</taxon>
        <taxon>Gunneridae</taxon>
        <taxon>Pentapetalae</taxon>
        <taxon>rosids</taxon>
        <taxon>malvids</taxon>
        <taxon>Brassicales</taxon>
        <taxon>Brassicaceae</taxon>
        <taxon>Brassiceae</taxon>
        <taxon>Brassica</taxon>
    </lineage>
</organism>